<dbReference type="EMBL" id="CP001104">
    <property type="protein sequence ID" value="ACR71105.1"/>
    <property type="molecule type" value="Genomic_DNA"/>
</dbReference>
<dbReference type="Gene3D" id="2.70.70.10">
    <property type="entry name" value="Glucose Permease (Domain IIA)"/>
    <property type="match status" value="1"/>
</dbReference>
<dbReference type="SMART" id="SM00257">
    <property type="entry name" value="LysM"/>
    <property type="match status" value="1"/>
</dbReference>
<dbReference type="CDD" id="cd00118">
    <property type="entry name" value="LysM"/>
    <property type="match status" value="1"/>
</dbReference>
<evidence type="ECO:0000259" key="2">
    <source>
        <dbReference type="PROSITE" id="PS51109"/>
    </source>
</evidence>
<dbReference type="eggNOG" id="COG1388">
    <property type="taxonomic scope" value="Bacteria"/>
</dbReference>
<keyword evidence="1" id="KW-0732">Signal</keyword>
<evidence type="ECO:0000256" key="1">
    <source>
        <dbReference type="ARBA" id="ARBA00022729"/>
    </source>
</evidence>
<dbReference type="Proteomes" id="UP000001476">
    <property type="component" value="Chromosome"/>
</dbReference>
<dbReference type="Pfam" id="PF01476">
    <property type="entry name" value="LysM"/>
    <property type="match status" value="1"/>
</dbReference>
<dbReference type="SUPFAM" id="SSF51261">
    <property type="entry name" value="Duplicated hybrid motif"/>
    <property type="match status" value="1"/>
</dbReference>
<organism evidence="4 5">
    <name type="scientific">Lachnospira eligens (strain ATCC 27750 / DSM 3376 / VPI C15-48 / C15-B4)</name>
    <name type="common">Eubacterium eligens</name>
    <dbReference type="NCBI Taxonomy" id="515620"/>
    <lineage>
        <taxon>Bacteria</taxon>
        <taxon>Bacillati</taxon>
        <taxon>Bacillota</taxon>
        <taxon>Clostridia</taxon>
        <taxon>Lachnospirales</taxon>
        <taxon>Lachnospiraceae</taxon>
        <taxon>Lachnospira</taxon>
    </lineage>
</organism>
<name>C4Z1D1_LACE2</name>
<dbReference type="GO" id="GO:0004222">
    <property type="term" value="F:metalloendopeptidase activity"/>
    <property type="evidence" value="ECO:0007669"/>
    <property type="project" value="TreeGrafter"/>
</dbReference>
<feature type="domain" description="LysM" evidence="3">
    <location>
        <begin position="243"/>
        <end position="288"/>
    </location>
</feature>
<dbReference type="PROSITE" id="PS51109">
    <property type="entry name" value="G5"/>
    <property type="match status" value="1"/>
</dbReference>
<dbReference type="Gene3D" id="2.20.230.10">
    <property type="entry name" value="Resuscitation-promoting factor rpfb"/>
    <property type="match status" value="1"/>
</dbReference>
<dbReference type="PROSITE" id="PS51782">
    <property type="entry name" value="LYSM"/>
    <property type="match status" value="1"/>
</dbReference>
<keyword evidence="5" id="KW-1185">Reference proteome</keyword>
<accession>C4Z1D1</accession>
<evidence type="ECO:0000313" key="5">
    <source>
        <dbReference type="Proteomes" id="UP000001476"/>
    </source>
</evidence>
<proteinExistence type="predicted"/>
<dbReference type="InterPro" id="IPR018392">
    <property type="entry name" value="LysM"/>
</dbReference>
<dbReference type="SMART" id="SM01208">
    <property type="entry name" value="G5"/>
    <property type="match status" value="1"/>
</dbReference>
<dbReference type="PANTHER" id="PTHR21666:SF270">
    <property type="entry name" value="MUREIN HYDROLASE ACTIVATOR ENVC"/>
    <property type="match status" value="1"/>
</dbReference>
<dbReference type="Gene3D" id="3.10.350.10">
    <property type="entry name" value="LysM domain"/>
    <property type="match status" value="1"/>
</dbReference>
<reference evidence="4 5" key="1">
    <citation type="journal article" date="2009" name="Proc. Natl. Acad. Sci. U.S.A.">
        <title>Characterizing a model human gut microbiota composed of members of its two dominant bacterial phyla.</title>
        <authorList>
            <person name="Mahowald M.A."/>
            <person name="Rey F.E."/>
            <person name="Seedorf H."/>
            <person name="Turnbaugh P.J."/>
            <person name="Fulton R.S."/>
            <person name="Wollam A."/>
            <person name="Shah N."/>
            <person name="Wang C."/>
            <person name="Magrini V."/>
            <person name="Wilson R.K."/>
            <person name="Cantarel B.L."/>
            <person name="Coutinho P.M."/>
            <person name="Henrissat B."/>
            <person name="Crock L.W."/>
            <person name="Russell A."/>
            <person name="Verberkmoes N.C."/>
            <person name="Hettich R.L."/>
            <person name="Gordon J.I."/>
        </authorList>
    </citation>
    <scope>NUCLEOTIDE SEQUENCE [LARGE SCALE GENOMIC DNA]</scope>
    <source>
        <strain evidence="5">ATCC 27750 / DSM 3376 / VPI C15-48 / C15-B4</strain>
    </source>
</reference>
<evidence type="ECO:0000313" key="4">
    <source>
        <dbReference type="EMBL" id="ACR71105.1"/>
    </source>
</evidence>
<dbReference type="STRING" id="515620.EUBELI_00068"/>
<gene>
    <name evidence="4" type="ordered locus">EUBELI_00068</name>
</gene>
<dbReference type="CDD" id="cd12797">
    <property type="entry name" value="M23_peptidase"/>
    <property type="match status" value="1"/>
</dbReference>
<dbReference type="InterPro" id="IPR011055">
    <property type="entry name" value="Dup_hybrid_motif"/>
</dbReference>
<dbReference type="AlphaFoldDB" id="C4Z1D1"/>
<protein>
    <submittedName>
        <fullName evidence="4">Uncharacterized protein</fullName>
    </submittedName>
</protein>
<dbReference type="SUPFAM" id="SSF54106">
    <property type="entry name" value="LysM domain"/>
    <property type="match status" value="1"/>
</dbReference>
<dbReference type="KEGG" id="eel:EUBELI_00068"/>
<dbReference type="InterPro" id="IPR016047">
    <property type="entry name" value="M23ase_b-sheet_dom"/>
</dbReference>
<dbReference type="InterPro" id="IPR011098">
    <property type="entry name" value="G5_dom"/>
</dbReference>
<sequence>MKLTMINTMTVASLVCIIAIPFLTKNLLKTEADYYSITINGMKVGAANTEEEVIIALASARQELSAQYSDVVYMDPDIEINKESRNVAQRMSVNQLSGAIYSYMFDNVMDVDFHMYYTVRLGDFVVTLESKEDVIKLFEKLIQKYDPNNAFTVSLDTLDAATGTYTVSVNEKAKESTAAEIVSSAISGTAVSQDGQTVADGDGLTGIGFSNDVVVVEVPADNAVTTSVTDAYENITKEHAEKTVYTVQAGDVLSVIAQNNGLTISELLSLNSNLTENSVIAPGDSIIITVPKSEISVITTYQMSYEEDYEAEPNYEDDNTNYRGTNTVISEGTVGHRAVIAEVTYTNGNETGRTYVKEDIIKESVPKTIAVGTLTPPTYLKPVAGGSFSSGYGYRWGSLHKGVDWSVTQGTTVTAAAAGTVTRAGWFADYGYCVDITHSNGTMTRYGHLSSINVSVGQSVSQGQAIAASGNTGYSTGPHLHFEIWVGGSPVNPLNYVNKY</sequence>
<dbReference type="PANTHER" id="PTHR21666">
    <property type="entry name" value="PEPTIDASE-RELATED"/>
    <property type="match status" value="1"/>
</dbReference>
<dbReference type="eggNOG" id="COG0739">
    <property type="taxonomic scope" value="Bacteria"/>
</dbReference>
<dbReference type="Pfam" id="PF07501">
    <property type="entry name" value="G5"/>
    <property type="match status" value="1"/>
</dbReference>
<dbReference type="HOGENOM" id="CLU_027710_2_1_9"/>
<dbReference type="InterPro" id="IPR050570">
    <property type="entry name" value="Cell_wall_metabolism_enzyme"/>
</dbReference>
<dbReference type="InterPro" id="IPR036779">
    <property type="entry name" value="LysM_dom_sf"/>
</dbReference>
<evidence type="ECO:0000259" key="3">
    <source>
        <dbReference type="PROSITE" id="PS51782"/>
    </source>
</evidence>
<dbReference type="Pfam" id="PF01551">
    <property type="entry name" value="Peptidase_M23"/>
    <property type="match status" value="1"/>
</dbReference>
<feature type="domain" description="G5" evidence="2">
    <location>
        <begin position="295"/>
        <end position="375"/>
    </location>
</feature>